<organism evidence="2 3">
    <name type="scientific">Candidatus Daviesbacteria bacterium GW2011_GWC2_40_12</name>
    <dbReference type="NCBI Taxonomy" id="1618431"/>
    <lineage>
        <taxon>Bacteria</taxon>
        <taxon>Candidatus Daviesiibacteriota</taxon>
    </lineage>
</organism>
<dbReference type="AlphaFoldDB" id="A0A0G0TVF4"/>
<dbReference type="InterPro" id="IPR010093">
    <property type="entry name" value="SinI_DNA-bd"/>
</dbReference>
<dbReference type="EMBL" id="LBYB01000005">
    <property type="protein sequence ID" value="KKR41892.1"/>
    <property type="molecule type" value="Genomic_DNA"/>
</dbReference>
<accession>A0A0G0TVF4</accession>
<protein>
    <submittedName>
        <fullName evidence="2">Excisionase/Xis, DNA-binding protein</fullName>
    </submittedName>
</protein>
<dbReference type="NCBIfam" id="TIGR01764">
    <property type="entry name" value="excise"/>
    <property type="match status" value="1"/>
</dbReference>
<comment type="caution">
    <text evidence="2">The sequence shown here is derived from an EMBL/GenBank/DDBJ whole genome shotgun (WGS) entry which is preliminary data.</text>
</comment>
<dbReference type="InterPro" id="IPR041657">
    <property type="entry name" value="HTH_17"/>
</dbReference>
<dbReference type="GO" id="GO:0003677">
    <property type="term" value="F:DNA binding"/>
    <property type="evidence" value="ECO:0007669"/>
    <property type="project" value="UniProtKB-KW"/>
</dbReference>
<proteinExistence type="predicted"/>
<evidence type="ECO:0000313" key="2">
    <source>
        <dbReference type="EMBL" id="KKR41892.1"/>
    </source>
</evidence>
<name>A0A0G0TVF4_9BACT</name>
<gene>
    <name evidence="2" type="ORF">UT77_C0005G0007</name>
</gene>
<dbReference type="Pfam" id="PF12728">
    <property type="entry name" value="HTH_17"/>
    <property type="match status" value="1"/>
</dbReference>
<keyword evidence="2" id="KW-0238">DNA-binding</keyword>
<dbReference type="SUPFAM" id="SSF46955">
    <property type="entry name" value="Putative DNA-binding domain"/>
    <property type="match status" value="1"/>
</dbReference>
<dbReference type="Proteomes" id="UP000034881">
    <property type="component" value="Unassembled WGS sequence"/>
</dbReference>
<evidence type="ECO:0000259" key="1">
    <source>
        <dbReference type="Pfam" id="PF12728"/>
    </source>
</evidence>
<evidence type="ECO:0000313" key="3">
    <source>
        <dbReference type="Proteomes" id="UP000034881"/>
    </source>
</evidence>
<sequence>MEEYYTTEQISKILGIKNPITVRRWIMRGWITAIKIGKEYRITKTDLEKFLEDRKTDKRSTK</sequence>
<feature type="domain" description="Helix-turn-helix" evidence="1">
    <location>
        <begin position="4"/>
        <end position="54"/>
    </location>
</feature>
<dbReference type="InterPro" id="IPR009061">
    <property type="entry name" value="DNA-bd_dom_put_sf"/>
</dbReference>
<reference evidence="2 3" key="1">
    <citation type="journal article" date="2015" name="Nature">
        <title>rRNA introns, odd ribosomes, and small enigmatic genomes across a large radiation of phyla.</title>
        <authorList>
            <person name="Brown C.T."/>
            <person name="Hug L.A."/>
            <person name="Thomas B.C."/>
            <person name="Sharon I."/>
            <person name="Castelle C.J."/>
            <person name="Singh A."/>
            <person name="Wilkins M.J."/>
            <person name="Williams K.H."/>
            <person name="Banfield J.F."/>
        </authorList>
    </citation>
    <scope>NUCLEOTIDE SEQUENCE [LARGE SCALE GENOMIC DNA]</scope>
</reference>